<gene>
    <name evidence="2" type="ORF">SpAn4DRAFT_0527</name>
</gene>
<keyword evidence="1" id="KW-1133">Transmembrane helix</keyword>
<sequence>MAEFLAGIGQNIILMTALTAWFTAQVLKTMTAYWRHGAFNAERLVGAGGMPSSHTALVVSLAVSVALREGIKSDLFAVAVILAGIVMYDAAGVRRAAGRQAKVINKLVHEMRVEHKVKETRLKELLGHTPLEVLAGALHGTLVAYAFYVFYR</sequence>
<reference evidence="3" key="1">
    <citation type="submission" date="2015-03" db="EMBL/GenBank/DDBJ databases">
        <authorList>
            <person name="Nijsse Bart"/>
        </authorList>
    </citation>
    <scope>NUCLEOTIDE SEQUENCE [LARGE SCALE GENOMIC DNA]</scope>
</reference>
<accession>A0A0U1L3H4</accession>
<keyword evidence="1" id="KW-0812">Transmembrane</keyword>
<dbReference type="EMBL" id="CTRP01000014">
    <property type="protein sequence ID" value="CQR74065.1"/>
    <property type="molecule type" value="Genomic_DNA"/>
</dbReference>
<organism evidence="2 3">
    <name type="scientific">Sporomusa ovata</name>
    <dbReference type="NCBI Taxonomy" id="2378"/>
    <lineage>
        <taxon>Bacteria</taxon>
        <taxon>Bacillati</taxon>
        <taxon>Bacillota</taxon>
        <taxon>Negativicutes</taxon>
        <taxon>Selenomonadales</taxon>
        <taxon>Sporomusaceae</taxon>
        <taxon>Sporomusa</taxon>
    </lineage>
</organism>
<protein>
    <recommendedName>
        <fullName evidence="4">Acid phosphatase/vanadium-dependent haloperoxidase related</fullName>
    </recommendedName>
</protein>
<evidence type="ECO:0008006" key="4">
    <source>
        <dbReference type="Google" id="ProtNLM"/>
    </source>
</evidence>
<dbReference type="Proteomes" id="UP000049855">
    <property type="component" value="Unassembled WGS sequence"/>
</dbReference>
<keyword evidence="1" id="KW-0472">Membrane</keyword>
<proteinExistence type="predicted"/>
<name>A0A0U1L3H4_9FIRM</name>
<evidence type="ECO:0000256" key="1">
    <source>
        <dbReference type="SAM" id="Phobius"/>
    </source>
</evidence>
<feature type="transmembrane region" description="Helical" evidence="1">
    <location>
        <begin position="131"/>
        <end position="151"/>
    </location>
</feature>
<dbReference type="Pfam" id="PF02681">
    <property type="entry name" value="DUF212"/>
    <property type="match status" value="1"/>
</dbReference>
<dbReference type="RefSeq" id="WP_021170067.1">
    <property type="nucleotide sequence ID" value="NZ_CTRP01000014.1"/>
</dbReference>
<keyword evidence="3" id="KW-1185">Reference proteome</keyword>
<dbReference type="InterPro" id="IPR003832">
    <property type="entry name" value="DUF212"/>
</dbReference>
<dbReference type="AlphaFoldDB" id="A0A0U1L3H4"/>
<evidence type="ECO:0000313" key="2">
    <source>
        <dbReference type="EMBL" id="CQR74065.1"/>
    </source>
</evidence>
<evidence type="ECO:0000313" key="3">
    <source>
        <dbReference type="Proteomes" id="UP000049855"/>
    </source>
</evidence>
<dbReference type="PANTHER" id="PTHR31446:SF29">
    <property type="entry name" value="ACID PHOSPHATASE_VANADIUM-DEPENDENT HALOPEROXIDASE-RELATED PROTEIN"/>
    <property type="match status" value="1"/>
</dbReference>
<feature type="transmembrane region" description="Helical" evidence="1">
    <location>
        <begin position="75"/>
        <end position="93"/>
    </location>
</feature>
<dbReference type="PANTHER" id="PTHR31446">
    <property type="entry name" value="ACID PHOSPHATASE/VANADIUM-DEPENDENT HALOPEROXIDASE-RELATED PROTEIN"/>
    <property type="match status" value="1"/>
</dbReference>
<feature type="transmembrane region" description="Helical" evidence="1">
    <location>
        <begin position="44"/>
        <end position="63"/>
    </location>
</feature>
<feature type="transmembrane region" description="Helical" evidence="1">
    <location>
        <begin position="6"/>
        <end position="24"/>
    </location>
</feature>